<dbReference type="AlphaFoldDB" id="A0AAN2BKK1"/>
<dbReference type="Pfam" id="PF02801">
    <property type="entry name" value="Ketoacyl-synt_C"/>
    <property type="match status" value="1"/>
</dbReference>
<sequence>MTRLPVITAFGGFNAAGRSSFHHAYKRTIFGSLTEVEQRKNCFALASLMGLLKWRDGDYHWADGGQYDPVHDYAKLKVAVERGSLVRKIESSYFDVESVNFGKKITLAGSAETPNIITLAKRDLPEVLPEGWSIVEENGREVTLAIASAVQAHALHTSAMPVQAAGQLPSGFNPGSHYRSLHHPKGLQLSVLAASDAVNSLGICWQKVVAAVRPDEVAVYSSSVMSQLDGTGFGGMMQARGHGVRVTSKQLAMGLNTMPADFVNAYVLGSIGSTGGVTGACATFLYNLNAAAEDIKSGRRRVVMVGSAEAPILPEVIDGYSAMSALATDAEIARLPEGVLADGTIDYRRASRPFGENCGFTIAESGQYVLLMDDALALELGADIYAAVPGVFVHADGYKKSISAPGPGNYLTMARAVGLAQRLLGDKAIRSSSFVQAHGSSTPQNRVTESRIFDEVARHFGIDRWPVAAVKSYVGHSLGPASGDQMMNTLGVFAHGILPGIKTIDHVADDVLASRLGISCEDQELGVNNAQVAFLNSKGFGGNNATATVVAPATVSQWLQRRHGSEAWSAYQAKLENTRAAAAVYDESALKGDLKAIYSFGEHLIDEAALEWGEGEVKVPGFELPVKLGDDASFDDLAE</sequence>
<dbReference type="GO" id="GO:0005829">
    <property type="term" value="C:cytosol"/>
    <property type="evidence" value="ECO:0007669"/>
    <property type="project" value="TreeGrafter"/>
</dbReference>
<keyword evidence="7" id="KW-1185">Reference proteome</keyword>
<keyword evidence="3 4" id="KW-0808">Transferase</keyword>
<keyword evidence="6" id="KW-0012">Acyltransferase</keyword>
<comment type="similarity">
    <text evidence="2 4">Belongs to the thiolase-like superfamily. Beta-ketoacyl-ACP synthases family.</text>
</comment>
<dbReference type="KEGG" id="marq:MARGE09_P2273"/>
<dbReference type="PROSITE" id="PS52004">
    <property type="entry name" value="KS3_2"/>
    <property type="match status" value="1"/>
</dbReference>
<evidence type="ECO:0000256" key="4">
    <source>
        <dbReference type="RuleBase" id="RU003694"/>
    </source>
</evidence>
<dbReference type="InterPro" id="IPR020841">
    <property type="entry name" value="PKS_Beta-ketoAc_synthase_dom"/>
</dbReference>
<gene>
    <name evidence="6" type="ORF">MARGE09_P2273</name>
</gene>
<dbReference type="PANTHER" id="PTHR11712">
    <property type="entry name" value="POLYKETIDE SYNTHASE-RELATED"/>
    <property type="match status" value="1"/>
</dbReference>
<dbReference type="InterPro" id="IPR014031">
    <property type="entry name" value="Ketoacyl_synth_C"/>
</dbReference>
<dbReference type="CDD" id="cd00828">
    <property type="entry name" value="elong_cond_enzymes"/>
    <property type="match status" value="1"/>
</dbReference>
<dbReference type="InterPro" id="IPR016039">
    <property type="entry name" value="Thiolase-like"/>
</dbReference>
<evidence type="ECO:0000256" key="3">
    <source>
        <dbReference type="ARBA" id="ARBA00022679"/>
    </source>
</evidence>
<dbReference type="GO" id="GO:0004315">
    <property type="term" value="F:3-oxoacyl-[acyl-carrier-protein] synthase activity"/>
    <property type="evidence" value="ECO:0007669"/>
    <property type="project" value="TreeGrafter"/>
</dbReference>
<dbReference type="Pfam" id="PF00109">
    <property type="entry name" value="ketoacyl-synt"/>
    <property type="match status" value="1"/>
</dbReference>
<dbReference type="Gene3D" id="3.40.47.10">
    <property type="match status" value="1"/>
</dbReference>
<organism evidence="6 7">
    <name type="scientific">Marinagarivorans cellulosilyticus</name>
    <dbReference type="NCBI Taxonomy" id="2721545"/>
    <lineage>
        <taxon>Bacteria</taxon>
        <taxon>Pseudomonadati</taxon>
        <taxon>Pseudomonadota</taxon>
        <taxon>Gammaproteobacteria</taxon>
        <taxon>Cellvibrionales</taxon>
        <taxon>Cellvibrionaceae</taxon>
        <taxon>Marinagarivorans</taxon>
    </lineage>
</organism>
<dbReference type="InterPro" id="IPR014030">
    <property type="entry name" value="Ketoacyl_synth_N"/>
</dbReference>
<name>A0AAN2BKK1_9GAMM</name>
<evidence type="ECO:0000256" key="2">
    <source>
        <dbReference type="ARBA" id="ARBA00008467"/>
    </source>
</evidence>
<feature type="domain" description="Ketosynthase family 3 (KS3)" evidence="5">
    <location>
        <begin position="1"/>
        <end position="551"/>
    </location>
</feature>
<evidence type="ECO:0000313" key="6">
    <source>
        <dbReference type="EMBL" id="BCD98072.1"/>
    </source>
</evidence>
<dbReference type="Proteomes" id="UP001320119">
    <property type="component" value="Chromosome"/>
</dbReference>
<protein>
    <submittedName>
        <fullName evidence="6">Acetoacetyl-[acyl-carrier protein] synthase</fullName>
        <ecNumber evidence="6">2.3.1.180</ecNumber>
    </submittedName>
</protein>
<evidence type="ECO:0000313" key="7">
    <source>
        <dbReference type="Proteomes" id="UP001320119"/>
    </source>
</evidence>
<evidence type="ECO:0000259" key="5">
    <source>
        <dbReference type="PROSITE" id="PS52004"/>
    </source>
</evidence>
<dbReference type="PANTHER" id="PTHR11712:SF336">
    <property type="entry name" value="3-OXOACYL-[ACYL-CARRIER-PROTEIN] SYNTHASE, MITOCHONDRIAL"/>
    <property type="match status" value="1"/>
</dbReference>
<dbReference type="InterPro" id="IPR047224">
    <property type="entry name" value="FAS_alpha_su_C"/>
</dbReference>
<comment type="pathway">
    <text evidence="1">Lipid metabolism; fatty acid biosynthesis.</text>
</comment>
<dbReference type="EMBL" id="AP023086">
    <property type="protein sequence ID" value="BCD98072.1"/>
    <property type="molecule type" value="Genomic_DNA"/>
</dbReference>
<dbReference type="EC" id="2.3.1.180" evidence="6"/>
<dbReference type="GO" id="GO:0006633">
    <property type="term" value="P:fatty acid biosynthetic process"/>
    <property type="evidence" value="ECO:0007669"/>
    <property type="project" value="TreeGrafter"/>
</dbReference>
<proteinExistence type="inferred from homology"/>
<evidence type="ECO:0000256" key="1">
    <source>
        <dbReference type="ARBA" id="ARBA00005194"/>
    </source>
</evidence>
<dbReference type="GO" id="GO:0033818">
    <property type="term" value="F:beta-ketoacyl-acyl-carrier-protein synthase III activity"/>
    <property type="evidence" value="ECO:0007669"/>
    <property type="project" value="UniProtKB-EC"/>
</dbReference>
<dbReference type="SUPFAM" id="SSF53901">
    <property type="entry name" value="Thiolase-like"/>
    <property type="match status" value="2"/>
</dbReference>
<reference evidence="6 7" key="1">
    <citation type="journal article" date="2022" name="IScience">
        <title>An ultrasensitive nanofiber-based assay for enzymatic hydrolysis and deep-sea microbial degradation of cellulose.</title>
        <authorList>
            <person name="Tsudome M."/>
            <person name="Tachioka M."/>
            <person name="Miyazaki M."/>
            <person name="Uchimura K."/>
            <person name="Tsuda M."/>
            <person name="Takaki Y."/>
            <person name="Deguchi S."/>
        </authorList>
    </citation>
    <scope>NUCLEOTIDE SEQUENCE [LARGE SCALE GENOMIC DNA]</scope>
    <source>
        <strain evidence="6 7">GE09</strain>
    </source>
</reference>
<dbReference type="InterPro" id="IPR000794">
    <property type="entry name" value="Beta-ketoacyl_synthase"/>
</dbReference>
<accession>A0AAN2BKK1</accession>